<comment type="similarity">
    <text evidence="1">Belongs to the transferase hexapeptide repeat family.</text>
</comment>
<dbReference type="PANTHER" id="PTHR22572">
    <property type="entry name" value="SUGAR-1-PHOSPHATE GUANYL TRANSFERASE"/>
    <property type="match status" value="1"/>
</dbReference>
<dbReference type="Pfam" id="PF00483">
    <property type="entry name" value="NTP_transferase"/>
    <property type="match status" value="1"/>
</dbReference>
<feature type="domain" description="Nucleotidyl transferase" evidence="2">
    <location>
        <begin position="7"/>
        <end position="253"/>
    </location>
</feature>
<reference evidence="4" key="1">
    <citation type="journal article" date="2015" name="Nature">
        <title>Complex archaea that bridge the gap between prokaryotes and eukaryotes.</title>
        <authorList>
            <person name="Spang A."/>
            <person name="Saw J.H."/>
            <person name="Jorgensen S.L."/>
            <person name="Zaremba-Niedzwiedzka K."/>
            <person name="Martijn J."/>
            <person name="Lind A.E."/>
            <person name="van Eijk R."/>
            <person name="Schleper C."/>
            <person name="Guy L."/>
            <person name="Ettema T.J."/>
        </authorList>
    </citation>
    <scope>NUCLEOTIDE SEQUENCE</scope>
</reference>
<gene>
    <name evidence="4" type="ORF">LCGC14_1100740</name>
</gene>
<dbReference type="InterPro" id="IPR056729">
    <property type="entry name" value="GMPPB_C"/>
</dbReference>
<dbReference type="EMBL" id="LAZR01004957">
    <property type="protein sequence ID" value="KKN04118.1"/>
    <property type="molecule type" value="Genomic_DNA"/>
</dbReference>
<dbReference type="Gene3D" id="3.90.550.10">
    <property type="entry name" value="Spore Coat Polysaccharide Biosynthesis Protein SpsA, Chain A"/>
    <property type="match status" value="1"/>
</dbReference>
<comment type="caution">
    <text evidence="4">The sequence shown here is derived from an EMBL/GenBank/DDBJ whole genome shotgun (WGS) entry which is preliminary data.</text>
</comment>
<organism evidence="4">
    <name type="scientific">marine sediment metagenome</name>
    <dbReference type="NCBI Taxonomy" id="412755"/>
    <lineage>
        <taxon>unclassified sequences</taxon>
        <taxon>metagenomes</taxon>
        <taxon>ecological metagenomes</taxon>
    </lineage>
</organism>
<sequence>MTREWSAIILAGGKGKRLMPLTSLIPKPLVKVTNVPMVDYAIAHLVYADIKHIILALAYKGERLKNYLKKTWTQDKLGDVELEYEVQDSKGTADAYRLLSNRIDSENVVISMADIVTNLPMREFMDFHSEKGGLATISMKPVESHISQYGVVLLDKNRKIYLFLEKPAPMELYVSSVAQRADLFLHTNIINTGIYCFNKGIGDILHNTNLMDFGSEVFPYLLENEYDLYGFVKNYYWMDAGNSTTYLWVNWDLLRKYAWPILPNGVEYDGVYVMGVINSGQNIVIEKPSCFGEFVQLENRVKIAELTSIGHQVIIGEDTKIEKSVLWDNIKIGAGCIITQSIVCNDCEIGDNVVLDKAIVAPNCKISSNSQIRDQALGLGTTI</sequence>
<accession>A0A0F9QFP7</accession>
<dbReference type="SUPFAM" id="SSF53448">
    <property type="entry name" value="Nucleotide-diphospho-sugar transferases"/>
    <property type="match status" value="1"/>
</dbReference>
<protein>
    <submittedName>
        <fullName evidence="4">Uncharacterized protein</fullName>
    </submittedName>
</protein>
<dbReference type="AlphaFoldDB" id="A0A0F9QFP7"/>
<evidence type="ECO:0000259" key="2">
    <source>
        <dbReference type="Pfam" id="PF00483"/>
    </source>
</evidence>
<dbReference type="Gene3D" id="2.160.10.10">
    <property type="entry name" value="Hexapeptide repeat proteins"/>
    <property type="match status" value="1"/>
</dbReference>
<evidence type="ECO:0000313" key="4">
    <source>
        <dbReference type="EMBL" id="KKN04118.1"/>
    </source>
</evidence>
<feature type="domain" description="Mannose-1-phosphate guanyltransferase C-terminal" evidence="3">
    <location>
        <begin position="293"/>
        <end position="374"/>
    </location>
</feature>
<dbReference type="InterPro" id="IPR029044">
    <property type="entry name" value="Nucleotide-diphossugar_trans"/>
</dbReference>
<proteinExistence type="inferred from homology"/>
<dbReference type="InterPro" id="IPR050486">
    <property type="entry name" value="Mannose-1P_guanyltransferase"/>
</dbReference>
<evidence type="ECO:0000256" key="1">
    <source>
        <dbReference type="ARBA" id="ARBA00007274"/>
    </source>
</evidence>
<dbReference type="CDD" id="cd04181">
    <property type="entry name" value="NTP_transferase"/>
    <property type="match status" value="1"/>
</dbReference>
<name>A0A0F9QFP7_9ZZZZ</name>
<dbReference type="Pfam" id="PF25087">
    <property type="entry name" value="GMPPB_C"/>
    <property type="match status" value="1"/>
</dbReference>
<dbReference type="InterPro" id="IPR005835">
    <property type="entry name" value="NTP_transferase_dom"/>
</dbReference>
<evidence type="ECO:0000259" key="3">
    <source>
        <dbReference type="Pfam" id="PF25087"/>
    </source>
</evidence>